<gene>
    <name evidence="6" type="primary">rclR_1</name>
    <name evidence="6" type="ORF">SDC9_143785</name>
</gene>
<keyword evidence="1" id="KW-0805">Transcription regulation</keyword>
<organism evidence="6">
    <name type="scientific">bioreactor metagenome</name>
    <dbReference type="NCBI Taxonomy" id="1076179"/>
    <lineage>
        <taxon>unclassified sequences</taxon>
        <taxon>metagenomes</taxon>
        <taxon>ecological metagenomes</taxon>
    </lineage>
</organism>
<accession>A0A645E4C4</accession>
<sequence length="135" mass="15004">MAGQTDVEAGLWAVASRPQFAAVLDQLLLDPAHDWSVEEMARIANMSRSSFFKHFVETAGQAPAQFLLALRMRIAARRLRKGESVTRAAEEVGYQSPAAFTRAFKKIIGEQPGAYQRAHRSGSRPRTGILLRELH</sequence>
<comment type="caution">
    <text evidence="6">The sequence shown here is derived from an EMBL/GenBank/DDBJ whole genome shotgun (WGS) entry which is preliminary data.</text>
</comment>
<evidence type="ECO:0000313" key="6">
    <source>
        <dbReference type="EMBL" id="MPM96620.1"/>
    </source>
</evidence>
<name>A0A645E4C4_9ZZZZ</name>
<dbReference type="GO" id="GO:0043565">
    <property type="term" value="F:sequence-specific DNA binding"/>
    <property type="evidence" value="ECO:0007669"/>
    <property type="project" value="InterPro"/>
</dbReference>
<dbReference type="InterPro" id="IPR020449">
    <property type="entry name" value="Tscrpt_reg_AraC-type_HTH"/>
</dbReference>
<evidence type="ECO:0000256" key="2">
    <source>
        <dbReference type="ARBA" id="ARBA00023125"/>
    </source>
</evidence>
<evidence type="ECO:0000256" key="3">
    <source>
        <dbReference type="ARBA" id="ARBA00023163"/>
    </source>
</evidence>
<dbReference type="PROSITE" id="PS01124">
    <property type="entry name" value="HTH_ARAC_FAMILY_2"/>
    <property type="match status" value="1"/>
</dbReference>
<keyword evidence="2" id="KW-0238">DNA-binding</keyword>
<protein>
    <submittedName>
        <fullName evidence="6">RCS-specific HTH-type transcriptional activator RclR</fullName>
    </submittedName>
</protein>
<feature type="region of interest" description="Disordered" evidence="4">
    <location>
        <begin position="115"/>
        <end position="135"/>
    </location>
</feature>
<dbReference type="AlphaFoldDB" id="A0A645E4C4"/>
<dbReference type="GO" id="GO:0003700">
    <property type="term" value="F:DNA-binding transcription factor activity"/>
    <property type="evidence" value="ECO:0007669"/>
    <property type="project" value="InterPro"/>
</dbReference>
<dbReference type="PRINTS" id="PR00032">
    <property type="entry name" value="HTHARAC"/>
</dbReference>
<dbReference type="EMBL" id="VSSQ01042984">
    <property type="protein sequence ID" value="MPM96620.1"/>
    <property type="molecule type" value="Genomic_DNA"/>
</dbReference>
<evidence type="ECO:0000256" key="1">
    <source>
        <dbReference type="ARBA" id="ARBA00023015"/>
    </source>
</evidence>
<dbReference type="PANTHER" id="PTHR11019:SF159">
    <property type="entry name" value="TRANSCRIPTIONAL REGULATOR-RELATED"/>
    <property type="match status" value="1"/>
</dbReference>
<dbReference type="InterPro" id="IPR018060">
    <property type="entry name" value="HTH_AraC"/>
</dbReference>
<keyword evidence="3" id="KW-0804">Transcription</keyword>
<evidence type="ECO:0000259" key="5">
    <source>
        <dbReference type="PROSITE" id="PS01124"/>
    </source>
</evidence>
<reference evidence="6" key="1">
    <citation type="submission" date="2019-08" db="EMBL/GenBank/DDBJ databases">
        <authorList>
            <person name="Kucharzyk K."/>
            <person name="Murdoch R.W."/>
            <person name="Higgins S."/>
            <person name="Loffler F."/>
        </authorList>
    </citation>
    <scope>NUCLEOTIDE SEQUENCE</scope>
</reference>
<dbReference type="Gene3D" id="1.10.10.60">
    <property type="entry name" value="Homeodomain-like"/>
    <property type="match status" value="2"/>
</dbReference>
<dbReference type="SMART" id="SM00342">
    <property type="entry name" value="HTH_ARAC"/>
    <property type="match status" value="1"/>
</dbReference>
<proteinExistence type="predicted"/>
<dbReference type="SUPFAM" id="SSF46689">
    <property type="entry name" value="Homeodomain-like"/>
    <property type="match status" value="2"/>
</dbReference>
<dbReference type="PANTHER" id="PTHR11019">
    <property type="entry name" value="HTH-TYPE TRANSCRIPTIONAL REGULATOR NIMR"/>
    <property type="match status" value="1"/>
</dbReference>
<dbReference type="InterPro" id="IPR009057">
    <property type="entry name" value="Homeodomain-like_sf"/>
</dbReference>
<dbReference type="Pfam" id="PF12833">
    <property type="entry name" value="HTH_18"/>
    <property type="match status" value="1"/>
</dbReference>
<evidence type="ECO:0000256" key="4">
    <source>
        <dbReference type="SAM" id="MobiDB-lite"/>
    </source>
</evidence>
<feature type="domain" description="HTH araC/xylS-type" evidence="5">
    <location>
        <begin position="21"/>
        <end position="118"/>
    </location>
</feature>